<dbReference type="InterPro" id="IPR037523">
    <property type="entry name" value="VOC_core"/>
</dbReference>
<feature type="signal peptide" evidence="1">
    <location>
        <begin position="1"/>
        <end position="16"/>
    </location>
</feature>
<dbReference type="PANTHER" id="PTHR10374:SF19">
    <property type="entry name" value="LYASE (GLO1), PUTATIVE (AFU_ORTHOLOGUE AFUA_2G13550)-RELATED"/>
    <property type="match status" value="1"/>
</dbReference>
<feature type="chain" id="PRO_5021369850" description="VOC domain-containing protein" evidence="1">
    <location>
        <begin position="17"/>
        <end position="225"/>
    </location>
</feature>
<dbReference type="Pfam" id="PF00903">
    <property type="entry name" value="Glyoxalase"/>
    <property type="match status" value="1"/>
</dbReference>
<feature type="domain" description="VOC" evidence="2">
    <location>
        <begin position="53"/>
        <end position="224"/>
    </location>
</feature>
<dbReference type="InterPro" id="IPR029068">
    <property type="entry name" value="Glyas_Bleomycin-R_OHBP_Dase"/>
</dbReference>
<keyword evidence="4" id="KW-1185">Reference proteome</keyword>
<proteinExistence type="predicted"/>
<dbReference type="SUPFAM" id="SSF54593">
    <property type="entry name" value="Glyoxalase/Bleomycin resistance protein/Dihydroxybiphenyl dioxygenase"/>
    <property type="match status" value="1"/>
</dbReference>
<evidence type="ECO:0000256" key="1">
    <source>
        <dbReference type="SAM" id="SignalP"/>
    </source>
</evidence>
<evidence type="ECO:0000313" key="3">
    <source>
        <dbReference type="EMBL" id="TGO73553.1"/>
    </source>
</evidence>
<evidence type="ECO:0000259" key="2">
    <source>
        <dbReference type="PROSITE" id="PS51819"/>
    </source>
</evidence>
<dbReference type="Proteomes" id="UP000297229">
    <property type="component" value="Unassembled WGS sequence"/>
</dbReference>
<dbReference type="AlphaFoldDB" id="A0A4Z1JWL6"/>
<dbReference type="PROSITE" id="PS51257">
    <property type="entry name" value="PROKAR_LIPOPROTEIN"/>
    <property type="match status" value="1"/>
</dbReference>
<dbReference type="OrthoDB" id="16820at2759"/>
<sequence>MFRQFIVLCSLPILLACNVDHSRYKRNTNSSGSYPDFILGTDGPADAATLGYTINHHALIVSNLTSTLEFYGDVLGMRHIFTFQLNANWSLMFMGHAQGGKNGTGFQDATTLEMERGNREGLLEFLSYAGTAPPTQTKPHSSFSHLGLIVPDIQAAQARMEAKGVKIVKRVGDAVDINSPIPAALGFPNVQAFEEGIPGLEALGFYDFMIIADPDGNLLEVIQQY</sequence>
<organism evidence="3 4">
    <name type="scientific">Botrytis elliptica</name>
    <dbReference type="NCBI Taxonomy" id="278938"/>
    <lineage>
        <taxon>Eukaryota</taxon>
        <taxon>Fungi</taxon>
        <taxon>Dikarya</taxon>
        <taxon>Ascomycota</taxon>
        <taxon>Pezizomycotina</taxon>
        <taxon>Leotiomycetes</taxon>
        <taxon>Helotiales</taxon>
        <taxon>Sclerotiniaceae</taxon>
        <taxon>Botrytis</taxon>
    </lineage>
</organism>
<dbReference type="STRING" id="278938.A0A4Z1JWL6"/>
<reference evidence="3 4" key="1">
    <citation type="submission" date="2017-12" db="EMBL/GenBank/DDBJ databases">
        <title>Comparative genomics of Botrytis spp.</title>
        <authorList>
            <person name="Valero-Jimenez C.A."/>
            <person name="Tapia P."/>
            <person name="Veloso J."/>
            <person name="Silva-Moreno E."/>
            <person name="Staats M."/>
            <person name="Valdes J.H."/>
            <person name="Van Kan J.A.L."/>
        </authorList>
    </citation>
    <scope>NUCLEOTIDE SEQUENCE [LARGE SCALE GENOMIC DNA]</scope>
    <source>
        <strain evidence="3 4">Be9601</strain>
    </source>
</reference>
<accession>A0A4Z1JWL6</accession>
<dbReference type="Gene3D" id="3.10.180.10">
    <property type="entry name" value="2,3-Dihydroxybiphenyl 1,2-Dioxygenase, domain 1"/>
    <property type="match status" value="1"/>
</dbReference>
<dbReference type="PROSITE" id="PS51819">
    <property type="entry name" value="VOC"/>
    <property type="match status" value="1"/>
</dbReference>
<dbReference type="InterPro" id="IPR004360">
    <property type="entry name" value="Glyas_Fos-R_dOase_dom"/>
</dbReference>
<evidence type="ECO:0000313" key="4">
    <source>
        <dbReference type="Proteomes" id="UP000297229"/>
    </source>
</evidence>
<name>A0A4Z1JWL6_9HELO</name>
<keyword evidence="1" id="KW-0732">Signal</keyword>
<protein>
    <recommendedName>
        <fullName evidence="2">VOC domain-containing protein</fullName>
    </recommendedName>
</protein>
<dbReference type="PANTHER" id="PTHR10374">
    <property type="entry name" value="LACTOYLGLUTATHIONE LYASE GLYOXALASE I"/>
    <property type="match status" value="1"/>
</dbReference>
<comment type="caution">
    <text evidence="3">The sequence shown here is derived from an EMBL/GenBank/DDBJ whole genome shotgun (WGS) entry which is preliminary data.</text>
</comment>
<gene>
    <name evidence="3" type="ORF">BELL_0351g00030</name>
</gene>
<dbReference type="EMBL" id="PQXM01000349">
    <property type="protein sequence ID" value="TGO73553.1"/>
    <property type="molecule type" value="Genomic_DNA"/>
</dbReference>